<protein>
    <submittedName>
        <fullName evidence="2">Uncharacterized protein</fullName>
    </submittedName>
</protein>
<feature type="chain" id="PRO_5035218206" evidence="1">
    <location>
        <begin position="24"/>
        <end position="302"/>
    </location>
</feature>
<dbReference type="Proteomes" id="UP000648239">
    <property type="component" value="Unassembled WGS sequence"/>
</dbReference>
<dbReference type="EMBL" id="JACXWD010000003">
    <property type="protein sequence ID" value="MBD3866803.1"/>
    <property type="molecule type" value="Genomic_DNA"/>
</dbReference>
<gene>
    <name evidence="2" type="ORF">IFK94_01655</name>
</gene>
<reference evidence="2 3" key="1">
    <citation type="submission" date="2020-08" db="EMBL/GenBank/DDBJ databases">
        <title>Acidobacteriota in marine sediments use diverse sulfur dissimilation pathways.</title>
        <authorList>
            <person name="Wasmund K."/>
        </authorList>
    </citation>
    <scope>NUCLEOTIDE SEQUENCE [LARGE SCALE GENOMIC DNA]</scope>
    <source>
        <strain evidence="2">MAG AM4</strain>
    </source>
</reference>
<evidence type="ECO:0000313" key="3">
    <source>
        <dbReference type="Proteomes" id="UP000648239"/>
    </source>
</evidence>
<sequence>MKRFFPTLLAALFAVLSLQHAMAGDSSMVDADGVVHTVVSESWTQGNISGGTVLIHVTQAPDGSESRAFVPGTDNSTVEKDPCIDIDPVSNSPVLVWARYTNRATALYVSRHDNGEWNAPRLIWSDGSMNLEPNIDVRVNLIHIKWKQERQQQAHLRLSLDRETLDPAFGPENLPLGMAGLVPPGADSGPVDSPGLDLSFFASVILPQIPDQPGRIITWGIRDEPVPVVYFQPFLLPVGMQNVRESESQWLEGRFVTWFTSGPAFYYTTMHDGRWDELRVIDLSDGRTTSEALLLLQDLIRR</sequence>
<feature type="signal peptide" evidence="1">
    <location>
        <begin position="1"/>
        <end position="23"/>
    </location>
</feature>
<accession>A0A8J6XYT7</accession>
<proteinExistence type="predicted"/>
<evidence type="ECO:0000313" key="2">
    <source>
        <dbReference type="EMBL" id="MBD3866803.1"/>
    </source>
</evidence>
<keyword evidence="1" id="KW-0732">Signal</keyword>
<evidence type="ECO:0000256" key="1">
    <source>
        <dbReference type="SAM" id="SignalP"/>
    </source>
</evidence>
<dbReference type="AlphaFoldDB" id="A0A8J6XYT7"/>
<organism evidence="2 3">
    <name type="scientific">Candidatus Polarisedimenticola svalbardensis</name>
    <dbReference type="NCBI Taxonomy" id="2886004"/>
    <lineage>
        <taxon>Bacteria</taxon>
        <taxon>Pseudomonadati</taxon>
        <taxon>Acidobacteriota</taxon>
        <taxon>Candidatus Polarisedimenticolia</taxon>
        <taxon>Candidatus Polarisedimenticolales</taxon>
        <taxon>Candidatus Polarisedimenticolaceae</taxon>
        <taxon>Candidatus Polarisedimenticola</taxon>
    </lineage>
</organism>
<comment type="caution">
    <text evidence="2">The sequence shown here is derived from an EMBL/GenBank/DDBJ whole genome shotgun (WGS) entry which is preliminary data.</text>
</comment>
<name>A0A8J6XYT7_9BACT</name>